<accession>A0ABP8A3H0</accession>
<keyword evidence="9" id="KW-1185">Reference proteome</keyword>
<dbReference type="Gene3D" id="3.40.50.1010">
    <property type="entry name" value="5'-nuclease"/>
    <property type="match status" value="1"/>
</dbReference>
<dbReference type="Proteomes" id="UP001501079">
    <property type="component" value="Unassembled WGS sequence"/>
</dbReference>
<reference evidence="9" key="1">
    <citation type="journal article" date="2019" name="Int. J. Syst. Evol. Microbiol.">
        <title>The Global Catalogue of Microorganisms (GCM) 10K type strain sequencing project: providing services to taxonomists for standard genome sequencing and annotation.</title>
        <authorList>
            <consortium name="The Broad Institute Genomics Platform"/>
            <consortium name="The Broad Institute Genome Sequencing Center for Infectious Disease"/>
            <person name="Wu L."/>
            <person name="Ma J."/>
        </authorList>
    </citation>
    <scope>NUCLEOTIDE SEQUENCE [LARGE SCALE GENOMIC DNA]</scope>
    <source>
        <strain evidence="9">JCM 17591</strain>
    </source>
</reference>
<organism evidence="8 9">
    <name type="scientific">Gryllotalpicola koreensis</name>
    <dbReference type="NCBI Taxonomy" id="993086"/>
    <lineage>
        <taxon>Bacteria</taxon>
        <taxon>Bacillati</taxon>
        <taxon>Actinomycetota</taxon>
        <taxon>Actinomycetes</taxon>
        <taxon>Micrococcales</taxon>
        <taxon>Microbacteriaceae</taxon>
        <taxon>Gryllotalpicola</taxon>
    </lineage>
</organism>
<sequence length="136" mass="15230">MTVWIIDNSIWARDALDAAVHRRVDALLADPSNLVISCPPQALEYCFSARDIAHYELLRDEMELLARPRYTPDLEDVLSIQQALFEQGTGRGVGVIDILIAAWALVNRAAVLTADRDFDLIARAVPEFLHEYVPGE</sequence>
<dbReference type="EC" id="3.1.-.-" evidence="6"/>
<dbReference type="HAMAP" id="MF_00265">
    <property type="entry name" value="VapC_Nob1"/>
    <property type="match status" value="1"/>
</dbReference>
<comment type="cofactor">
    <cofactor evidence="6">
        <name>Mg(2+)</name>
        <dbReference type="ChEBI" id="CHEBI:18420"/>
    </cofactor>
</comment>
<dbReference type="InterPro" id="IPR002716">
    <property type="entry name" value="PIN_dom"/>
</dbReference>
<name>A0ABP8A3H0_9MICO</name>
<keyword evidence="5 6" id="KW-0460">Magnesium</keyword>
<comment type="caution">
    <text evidence="8">The sequence shown here is derived from an EMBL/GenBank/DDBJ whole genome shotgun (WGS) entry which is preliminary data.</text>
</comment>
<evidence type="ECO:0000256" key="6">
    <source>
        <dbReference type="HAMAP-Rule" id="MF_00265"/>
    </source>
</evidence>
<feature type="domain" description="PIN" evidence="7">
    <location>
        <begin position="5"/>
        <end position="123"/>
    </location>
</feature>
<comment type="function">
    <text evidence="6">Toxic component of a toxin-antitoxin (TA) system. An RNase.</text>
</comment>
<keyword evidence="3 6" id="KW-0479">Metal-binding</keyword>
<feature type="binding site" evidence="6">
    <location>
        <position position="7"/>
    </location>
    <ligand>
        <name>Mg(2+)</name>
        <dbReference type="ChEBI" id="CHEBI:18420"/>
    </ligand>
</feature>
<dbReference type="InterPro" id="IPR022907">
    <property type="entry name" value="VapC_family"/>
</dbReference>
<evidence type="ECO:0000256" key="3">
    <source>
        <dbReference type="ARBA" id="ARBA00022723"/>
    </source>
</evidence>
<dbReference type="Pfam" id="PF01850">
    <property type="entry name" value="PIN"/>
    <property type="match status" value="1"/>
</dbReference>
<dbReference type="InterPro" id="IPR029060">
    <property type="entry name" value="PIN-like_dom_sf"/>
</dbReference>
<evidence type="ECO:0000256" key="5">
    <source>
        <dbReference type="ARBA" id="ARBA00022842"/>
    </source>
</evidence>
<evidence type="ECO:0000313" key="9">
    <source>
        <dbReference type="Proteomes" id="UP001501079"/>
    </source>
</evidence>
<comment type="similarity">
    <text evidence="6">Belongs to the PINc/VapC protein family.</text>
</comment>
<gene>
    <name evidence="6" type="primary">vapC</name>
    <name evidence="8" type="ORF">GCM10022287_24560</name>
</gene>
<evidence type="ECO:0000313" key="8">
    <source>
        <dbReference type="EMBL" id="GAA4176763.1"/>
    </source>
</evidence>
<keyword evidence="1 6" id="KW-1277">Toxin-antitoxin system</keyword>
<dbReference type="EMBL" id="BAABBW010000004">
    <property type="protein sequence ID" value="GAA4176763.1"/>
    <property type="molecule type" value="Genomic_DNA"/>
</dbReference>
<feature type="binding site" evidence="6">
    <location>
        <position position="97"/>
    </location>
    <ligand>
        <name>Mg(2+)</name>
        <dbReference type="ChEBI" id="CHEBI:18420"/>
    </ligand>
</feature>
<evidence type="ECO:0000256" key="4">
    <source>
        <dbReference type="ARBA" id="ARBA00022801"/>
    </source>
</evidence>
<evidence type="ECO:0000259" key="7">
    <source>
        <dbReference type="Pfam" id="PF01850"/>
    </source>
</evidence>
<keyword evidence="6" id="KW-0800">Toxin</keyword>
<evidence type="ECO:0000256" key="2">
    <source>
        <dbReference type="ARBA" id="ARBA00022722"/>
    </source>
</evidence>
<keyword evidence="2 6" id="KW-0540">Nuclease</keyword>
<dbReference type="SUPFAM" id="SSF88723">
    <property type="entry name" value="PIN domain-like"/>
    <property type="match status" value="1"/>
</dbReference>
<protein>
    <recommendedName>
        <fullName evidence="6">Ribonuclease VapC</fullName>
        <shortName evidence="6">RNase VapC</shortName>
        <ecNumber evidence="6">3.1.-.-</ecNumber>
    </recommendedName>
    <alternativeName>
        <fullName evidence="6">Toxin VapC</fullName>
    </alternativeName>
</protein>
<dbReference type="RefSeq" id="WP_344754808.1">
    <property type="nucleotide sequence ID" value="NZ_BAABBW010000004.1"/>
</dbReference>
<proteinExistence type="inferred from homology"/>
<keyword evidence="4 6" id="KW-0378">Hydrolase</keyword>
<evidence type="ECO:0000256" key="1">
    <source>
        <dbReference type="ARBA" id="ARBA00022649"/>
    </source>
</evidence>